<feature type="transmembrane region" description="Helical" evidence="1">
    <location>
        <begin position="15"/>
        <end position="38"/>
    </location>
</feature>
<protein>
    <submittedName>
        <fullName evidence="2">DUF6090 family protein</fullName>
    </submittedName>
</protein>
<accession>A0AAE9ZC77</accession>
<keyword evidence="3" id="KW-1185">Reference proteome</keyword>
<keyword evidence="1" id="KW-0812">Transmembrane</keyword>
<keyword evidence="1" id="KW-0472">Membrane</keyword>
<dbReference type="Pfam" id="PF19578">
    <property type="entry name" value="DUF6090"/>
    <property type="match status" value="1"/>
</dbReference>
<evidence type="ECO:0000313" key="2">
    <source>
        <dbReference type="EMBL" id="WDI32183.1"/>
    </source>
</evidence>
<organism evidence="2 3">
    <name type="scientific">Hyphococcus flavus</name>
    <dbReference type="NCBI Taxonomy" id="1866326"/>
    <lineage>
        <taxon>Bacteria</taxon>
        <taxon>Pseudomonadati</taxon>
        <taxon>Pseudomonadota</taxon>
        <taxon>Alphaproteobacteria</taxon>
        <taxon>Parvularculales</taxon>
        <taxon>Parvularculaceae</taxon>
        <taxon>Hyphococcus</taxon>
    </lineage>
</organism>
<evidence type="ECO:0000256" key="1">
    <source>
        <dbReference type="SAM" id="Phobius"/>
    </source>
</evidence>
<sequence>MILRRVIEHVKTQNWVAVFLDFVIVVVGILIAFQINAWSARQAEKQSLHVALERLRDEIQLNIGVIDENSKLHDDIAAAGHELLDAIRDPELDEIPMVLIGTVFAEGFTSDYSTGALTYVLNQQPFHNTENGDLRRIITTLPAQYLDALEDERVTIQLLDRQWVPYISQYLPVETFWNLVNEKRDRAGSFQSEDGATIQDVVSLDEFKQLASTLRFQNEIVNRIGYQDLIVIEQRELRKVLGQALALIEEELE</sequence>
<evidence type="ECO:0000313" key="3">
    <source>
        <dbReference type="Proteomes" id="UP001214043"/>
    </source>
</evidence>
<name>A0AAE9ZC77_9PROT</name>
<dbReference type="RefSeq" id="WP_274494084.1">
    <property type="nucleotide sequence ID" value="NZ_CP118166.1"/>
</dbReference>
<dbReference type="Proteomes" id="UP001214043">
    <property type="component" value="Chromosome"/>
</dbReference>
<gene>
    <name evidence="2" type="ORF">PUV54_03125</name>
</gene>
<dbReference type="KEGG" id="hfl:PUV54_03125"/>
<proteinExistence type="predicted"/>
<dbReference type="EMBL" id="CP118166">
    <property type="protein sequence ID" value="WDI32183.1"/>
    <property type="molecule type" value="Genomic_DNA"/>
</dbReference>
<reference evidence="2" key="1">
    <citation type="submission" date="2023-02" db="EMBL/GenBank/DDBJ databases">
        <title>Genome sequence of Hyphococcus flavus.</title>
        <authorList>
            <person name="Rong J.-C."/>
            <person name="Zhao Q."/>
            <person name="Yi M."/>
            <person name="Wu J.-Y."/>
        </authorList>
    </citation>
    <scope>NUCLEOTIDE SEQUENCE</scope>
    <source>
        <strain evidence="2">MCCC 1K03223</strain>
    </source>
</reference>
<dbReference type="AlphaFoldDB" id="A0AAE9ZC77"/>
<keyword evidence="1" id="KW-1133">Transmembrane helix</keyword>
<dbReference type="InterPro" id="IPR045749">
    <property type="entry name" value="DUF6090"/>
</dbReference>